<dbReference type="Gene3D" id="1.10.1380.10">
    <property type="entry name" value="Neutral endopeptidase , domain2"/>
    <property type="match status" value="1"/>
</dbReference>
<evidence type="ECO:0000313" key="1">
    <source>
        <dbReference type="EMBL" id="CAJ0605646.1"/>
    </source>
</evidence>
<sequence length="145" mass="16760">MLRIRAPLQSRNYWHLLFFSFIYNSTPEQFCDENKPPTGNTSDYKKLEQLFDERIYGKVHPCDNFYLFACGTFNRKAALKDDVRTKLDAAEKETVVGLLTAQEEITPSKAFKIAQQCYKSCLQSDEQWNGSGGPIYFVMKKIHVS</sequence>
<comment type="caution">
    <text evidence="1">The sequence shown here is derived from an EMBL/GenBank/DDBJ whole genome shotgun (WGS) entry which is preliminary data.</text>
</comment>
<dbReference type="Gene3D" id="3.40.390.10">
    <property type="entry name" value="Collagenase (Catalytic Domain)"/>
    <property type="match status" value="1"/>
</dbReference>
<reference evidence="1" key="1">
    <citation type="submission" date="2023-07" db="EMBL/GenBank/DDBJ databases">
        <authorList>
            <consortium name="CYATHOMIX"/>
        </authorList>
    </citation>
    <scope>NUCLEOTIDE SEQUENCE</scope>
    <source>
        <strain evidence="1">N/A</strain>
    </source>
</reference>
<gene>
    <name evidence="1" type="ORF">CYNAS_LOCUS17629</name>
</gene>
<dbReference type="SUPFAM" id="SSF55486">
    <property type="entry name" value="Metalloproteases ('zincins'), catalytic domain"/>
    <property type="match status" value="1"/>
</dbReference>
<keyword evidence="2" id="KW-1185">Reference proteome</keyword>
<dbReference type="EMBL" id="CATQJL010000316">
    <property type="protein sequence ID" value="CAJ0605646.1"/>
    <property type="molecule type" value="Genomic_DNA"/>
</dbReference>
<proteinExistence type="predicted"/>
<dbReference type="InterPro" id="IPR042089">
    <property type="entry name" value="Peptidase_M13_dom_2"/>
</dbReference>
<dbReference type="Proteomes" id="UP001176961">
    <property type="component" value="Unassembled WGS sequence"/>
</dbReference>
<evidence type="ECO:0000313" key="2">
    <source>
        <dbReference type="Proteomes" id="UP001176961"/>
    </source>
</evidence>
<protein>
    <submittedName>
        <fullName evidence="1">Uncharacterized protein</fullName>
    </submittedName>
</protein>
<dbReference type="PROSITE" id="PS51885">
    <property type="entry name" value="NEPRILYSIN"/>
    <property type="match status" value="1"/>
</dbReference>
<dbReference type="GO" id="GO:0004222">
    <property type="term" value="F:metalloendopeptidase activity"/>
    <property type="evidence" value="ECO:0007669"/>
    <property type="project" value="InterPro"/>
</dbReference>
<dbReference type="InterPro" id="IPR024079">
    <property type="entry name" value="MetalloPept_cat_dom_sf"/>
</dbReference>
<name>A0AA36MB99_CYLNA</name>
<dbReference type="GO" id="GO:0006508">
    <property type="term" value="P:proteolysis"/>
    <property type="evidence" value="ECO:0007669"/>
    <property type="project" value="InterPro"/>
</dbReference>
<dbReference type="InterPro" id="IPR000718">
    <property type="entry name" value="Peptidase_M13"/>
</dbReference>
<dbReference type="AlphaFoldDB" id="A0AA36MB99"/>
<accession>A0AA36MB99</accession>
<organism evidence="1 2">
    <name type="scientific">Cylicocyclus nassatus</name>
    <name type="common">Nematode worm</name>
    <dbReference type="NCBI Taxonomy" id="53992"/>
    <lineage>
        <taxon>Eukaryota</taxon>
        <taxon>Metazoa</taxon>
        <taxon>Ecdysozoa</taxon>
        <taxon>Nematoda</taxon>
        <taxon>Chromadorea</taxon>
        <taxon>Rhabditida</taxon>
        <taxon>Rhabditina</taxon>
        <taxon>Rhabditomorpha</taxon>
        <taxon>Strongyloidea</taxon>
        <taxon>Strongylidae</taxon>
        <taxon>Cylicocyclus</taxon>
    </lineage>
</organism>